<keyword evidence="1" id="KW-1133">Transmembrane helix</keyword>
<reference evidence="2" key="2">
    <citation type="submission" date="2021-02" db="EMBL/GenBank/DDBJ databases">
        <authorList>
            <person name="Kimball J.A."/>
            <person name="Haas M.W."/>
            <person name="Macchietto M."/>
            <person name="Kono T."/>
            <person name="Duquette J."/>
            <person name="Shao M."/>
        </authorList>
    </citation>
    <scope>NUCLEOTIDE SEQUENCE</scope>
    <source>
        <tissue evidence="2">Fresh leaf tissue</tissue>
    </source>
</reference>
<comment type="caution">
    <text evidence="2">The sequence shown here is derived from an EMBL/GenBank/DDBJ whole genome shotgun (WGS) entry which is preliminary data.</text>
</comment>
<feature type="transmembrane region" description="Helical" evidence="1">
    <location>
        <begin position="214"/>
        <end position="236"/>
    </location>
</feature>
<keyword evidence="1" id="KW-0812">Transmembrane</keyword>
<organism evidence="2 3">
    <name type="scientific">Zizania palustris</name>
    <name type="common">Northern wild rice</name>
    <dbReference type="NCBI Taxonomy" id="103762"/>
    <lineage>
        <taxon>Eukaryota</taxon>
        <taxon>Viridiplantae</taxon>
        <taxon>Streptophyta</taxon>
        <taxon>Embryophyta</taxon>
        <taxon>Tracheophyta</taxon>
        <taxon>Spermatophyta</taxon>
        <taxon>Magnoliopsida</taxon>
        <taxon>Liliopsida</taxon>
        <taxon>Poales</taxon>
        <taxon>Poaceae</taxon>
        <taxon>BOP clade</taxon>
        <taxon>Oryzoideae</taxon>
        <taxon>Oryzeae</taxon>
        <taxon>Zizaniinae</taxon>
        <taxon>Zizania</taxon>
    </lineage>
</organism>
<accession>A0A8J5W3V6</accession>
<dbReference type="Proteomes" id="UP000729402">
    <property type="component" value="Unassembled WGS sequence"/>
</dbReference>
<name>A0A8J5W3V6_ZIZPA</name>
<evidence type="ECO:0000313" key="3">
    <source>
        <dbReference type="Proteomes" id="UP000729402"/>
    </source>
</evidence>
<feature type="transmembrane region" description="Helical" evidence="1">
    <location>
        <begin position="22"/>
        <end position="42"/>
    </location>
</feature>
<keyword evidence="1" id="KW-0472">Membrane</keyword>
<gene>
    <name evidence="2" type="ORF">GUJ93_ZPchr0006g46044</name>
</gene>
<keyword evidence="3" id="KW-1185">Reference proteome</keyword>
<reference evidence="2" key="1">
    <citation type="journal article" date="2021" name="bioRxiv">
        <title>Whole Genome Assembly and Annotation of Northern Wild Rice, Zizania palustris L., Supports a Whole Genome Duplication in the Zizania Genus.</title>
        <authorList>
            <person name="Haas M."/>
            <person name="Kono T."/>
            <person name="Macchietto M."/>
            <person name="Millas R."/>
            <person name="McGilp L."/>
            <person name="Shao M."/>
            <person name="Duquette J."/>
            <person name="Hirsch C.N."/>
            <person name="Kimball J."/>
        </authorList>
    </citation>
    <scope>NUCLEOTIDE SEQUENCE</scope>
    <source>
        <tissue evidence="2">Fresh leaf tissue</tissue>
    </source>
</reference>
<evidence type="ECO:0000256" key="1">
    <source>
        <dbReference type="SAM" id="Phobius"/>
    </source>
</evidence>
<dbReference type="AlphaFoldDB" id="A0A8J5W3V6"/>
<dbReference type="EMBL" id="JAAALK010000283">
    <property type="protein sequence ID" value="KAG8076953.1"/>
    <property type="molecule type" value="Genomic_DNA"/>
</dbReference>
<sequence>MAALHLCARPFRLLLASVCVRLYRLISLLVLMNTSCWEIIFFRLSSLPSPLSCRRRRRRHHHGRRTTFVAGAGLLLPPPPLPSLSPSAGWPVGTVVARSSTAAPKSGAAMVGSDVDAVGSAPGGLAAGGVFTFTTPVASSPFPAAPPLGSVSCGLDAIARSPCSLFPVAPPLGSAASGMDAAASSLSSPFGGLAATRSPSFLVPPLMATAPSSFLALPLVAGLGATTAGSLYSFLVMPLPMAAAPKAGSSPVLAAAGWPGTTDVVAADAALAAALTTAKTATTARPPMRWPSMLRRPSTTSGLLFPLPLPSRIQLSS</sequence>
<evidence type="ECO:0000313" key="2">
    <source>
        <dbReference type="EMBL" id="KAG8076953.1"/>
    </source>
</evidence>
<protein>
    <submittedName>
        <fullName evidence="2">Uncharacterized protein</fullName>
    </submittedName>
</protein>
<proteinExistence type="predicted"/>